<gene>
    <name evidence="1" type="primary">PGS1</name>
    <name evidence="1" type="ORF">EV182_003396</name>
</gene>
<name>A0ACC1HSX4_9FUNG</name>
<keyword evidence="2" id="KW-1185">Reference proteome</keyword>
<comment type="caution">
    <text evidence="1">The sequence shown here is derived from an EMBL/GenBank/DDBJ whole genome shotgun (WGS) entry which is preliminary data.</text>
</comment>
<protein>
    <submittedName>
        <fullName evidence="1">CDP-diacylglycerol--glycerol-3-phosphate 3-phosphatidyltransferase</fullName>
        <ecNumber evidence="1">2.7.8.5</ecNumber>
    </submittedName>
</protein>
<organism evidence="1 2">
    <name type="scientific">Spiromyces aspiralis</name>
    <dbReference type="NCBI Taxonomy" id="68401"/>
    <lineage>
        <taxon>Eukaryota</taxon>
        <taxon>Fungi</taxon>
        <taxon>Fungi incertae sedis</taxon>
        <taxon>Zoopagomycota</taxon>
        <taxon>Kickxellomycotina</taxon>
        <taxon>Kickxellomycetes</taxon>
        <taxon>Kickxellales</taxon>
        <taxon>Kickxellaceae</taxon>
        <taxon>Spiromyces</taxon>
    </lineage>
</organism>
<proteinExistence type="predicted"/>
<evidence type="ECO:0000313" key="2">
    <source>
        <dbReference type="Proteomes" id="UP001145114"/>
    </source>
</evidence>
<dbReference type="EMBL" id="JAMZIH010000874">
    <property type="protein sequence ID" value="KAJ1678766.1"/>
    <property type="molecule type" value="Genomic_DNA"/>
</dbReference>
<keyword evidence="1" id="KW-0808">Transferase</keyword>
<accession>A0ACC1HSX4</accession>
<evidence type="ECO:0000313" key="1">
    <source>
        <dbReference type="EMBL" id="KAJ1678766.1"/>
    </source>
</evidence>
<dbReference type="EC" id="2.7.8.5" evidence="1"/>
<reference evidence="1" key="1">
    <citation type="submission" date="2022-06" db="EMBL/GenBank/DDBJ databases">
        <title>Phylogenomic reconstructions and comparative analyses of Kickxellomycotina fungi.</title>
        <authorList>
            <person name="Reynolds N.K."/>
            <person name="Stajich J.E."/>
            <person name="Barry K."/>
            <person name="Grigoriev I.V."/>
            <person name="Crous P."/>
            <person name="Smith M.E."/>
        </authorList>
    </citation>
    <scope>NUCLEOTIDE SEQUENCE</scope>
    <source>
        <strain evidence="1">RSA 2271</strain>
    </source>
</reference>
<feature type="non-terminal residue" evidence="1">
    <location>
        <position position="522"/>
    </location>
</feature>
<dbReference type="Proteomes" id="UP001145114">
    <property type="component" value="Unassembled WGS sequence"/>
</dbReference>
<sequence length="522" mass="58392">MVRRPPSRPYTAPSSAAAGPFGDPFRLFSRGGDGIPRFFINSSNIQIMHDPAQFYDDLKRRILTARCQVVLATLYIGSKEQDLIDTLATALSTTPSLTVHVLVDFLRGTRKDTQGHSTASLLAPLVKRFGPERVRVSLYHTPELSGVKKLVTPPRWNEGLGIQHIKAYVFDSDVVISGANLSTDYFTNRQDRYMAFLGHTELSEYFKDLVSSVSRFSYQLNVDSNGGDSSSAGEGKDVGTAVSNGLDSSHSFAFRLPAEIPPPYTEPRKFRAKAHLIITEFLDRWARRGVSNVIQARHPTEDTLVMPTVQMAPIGIRQDQAHTTLLFNVVNHHFPTRSKTIITSAYFNFASLYKHAILSAPLAADAADSNRFEILIAAPEANGFYKSKGMSRHIPDAYTLFELEFLNAVAERGREGVVQLREWRRSGWTYHGKGFWYYLSGAKYPSMTIIGSPNYGHRSIYRDLEAQLTVVTASPEFGWHLHKEAENLRAYTTAVTKETLANNPSRQVPPWIPLIKPLIESK</sequence>